<dbReference type="PATRIC" id="fig|66876.3.peg.7141"/>
<feature type="transmembrane region" description="Helical" evidence="1">
    <location>
        <begin position="20"/>
        <end position="44"/>
    </location>
</feature>
<proteinExistence type="predicted"/>
<keyword evidence="1" id="KW-0472">Membrane</keyword>
<reference evidence="3" key="1">
    <citation type="submission" date="2015-07" db="EMBL/GenBank/DDBJ databases">
        <authorList>
            <person name="Ju K.-S."/>
            <person name="Doroghazi J.R."/>
            <person name="Metcalf W.W."/>
        </authorList>
    </citation>
    <scope>NUCLEOTIDE SEQUENCE [LARGE SCALE GENOMIC DNA]</scope>
    <source>
        <strain evidence="3">NRRL ISP-5002</strain>
    </source>
</reference>
<organism evidence="2 3">
    <name type="scientific">Streptomyces chattanoogensis</name>
    <dbReference type="NCBI Taxonomy" id="66876"/>
    <lineage>
        <taxon>Bacteria</taxon>
        <taxon>Bacillati</taxon>
        <taxon>Actinomycetota</taxon>
        <taxon>Actinomycetes</taxon>
        <taxon>Kitasatosporales</taxon>
        <taxon>Streptomycetaceae</taxon>
        <taxon>Streptomyces</taxon>
    </lineage>
</organism>
<dbReference type="EMBL" id="LGKG01000172">
    <property type="protein sequence ID" value="KPC59845.1"/>
    <property type="molecule type" value="Genomic_DNA"/>
</dbReference>
<name>A0A0N0XRQ4_9ACTN</name>
<evidence type="ECO:0000256" key="1">
    <source>
        <dbReference type="SAM" id="Phobius"/>
    </source>
</evidence>
<gene>
    <name evidence="2" type="ORF">ADL29_32420</name>
</gene>
<dbReference type="Proteomes" id="UP000037982">
    <property type="component" value="Unassembled WGS sequence"/>
</dbReference>
<comment type="caution">
    <text evidence="2">The sequence shown here is derived from an EMBL/GenBank/DDBJ whole genome shotgun (WGS) entry which is preliminary data.</text>
</comment>
<evidence type="ECO:0000313" key="3">
    <source>
        <dbReference type="Proteomes" id="UP000037982"/>
    </source>
</evidence>
<dbReference type="AlphaFoldDB" id="A0A0N0XRQ4"/>
<protein>
    <submittedName>
        <fullName evidence="2">Uncharacterized protein</fullName>
    </submittedName>
</protein>
<sequence>MLLDLSWWRAGPVDVQWSPPLILAASIVPAPILAALVVPAPIVWRLWLLLSSALFSVPWRGSS</sequence>
<evidence type="ECO:0000313" key="2">
    <source>
        <dbReference type="EMBL" id="KPC59845.1"/>
    </source>
</evidence>
<keyword evidence="1" id="KW-0812">Transmembrane</keyword>
<keyword evidence="3" id="KW-1185">Reference proteome</keyword>
<accession>A0A0N0XRQ4</accession>
<keyword evidence="1" id="KW-1133">Transmembrane helix</keyword>